<dbReference type="eggNOG" id="KOG1726">
    <property type="taxonomic scope" value="Eukaryota"/>
</dbReference>
<reference evidence="3 4" key="1">
    <citation type="journal article" date="2011" name="Cell">
        <title>Insight into structure and assembly of the nuclear pore complex by utilizing the genome of a eukaryotic thermophile.</title>
        <authorList>
            <person name="Amlacher S."/>
            <person name="Sarges P."/>
            <person name="Flemming D."/>
            <person name="van Noort V."/>
            <person name="Kunze R."/>
            <person name="Devos D.P."/>
            <person name="Arumugam M."/>
            <person name="Bork P."/>
            <person name="Hurt E."/>
        </authorList>
    </citation>
    <scope>NUCLEOTIDE SEQUENCE [LARGE SCALE GENOMIC DNA]</scope>
    <source>
        <strain evidence="4">DSM 1495 / CBS 144.50 / IMI 039719</strain>
    </source>
</reference>
<dbReference type="Proteomes" id="UP000008066">
    <property type="component" value="Unassembled WGS sequence"/>
</dbReference>
<feature type="region of interest" description="Disordered" evidence="2">
    <location>
        <begin position="207"/>
        <end position="227"/>
    </location>
</feature>
<dbReference type="Pfam" id="PF03134">
    <property type="entry name" value="TB2_DP1_HVA22"/>
    <property type="match status" value="1"/>
</dbReference>
<keyword evidence="1" id="KW-0812">Transmembrane</keyword>
<dbReference type="OrthoDB" id="434647at2759"/>
<feature type="compositionally biased region" description="Basic and acidic residues" evidence="2">
    <location>
        <begin position="284"/>
        <end position="293"/>
    </location>
</feature>
<dbReference type="OMA" id="WMPWGWG"/>
<evidence type="ECO:0000256" key="1">
    <source>
        <dbReference type="RuleBase" id="RU362006"/>
    </source>
</evidence>
<dbReference type="KEGG" id="cthr:CTHT_0044680"/>
<protein>
    <recommendedName>
        <fullName evidence="1">Protein YOP1</fullName>
    </recommendedName>
</protein>
<feature type="region of interest" description="Disordered" evidence="2">
    <location>
        <begin position="262"/>
        <end position="335"/>
    </location>
</feature>
<proteinExistence type="inferred from homology"/>
<sequence>MFGIFAHFLSSVASFLFPIFASYKALKAGDPSQLTPWLMYWVVLSIALLIESWLGWFLFFVPFYSYARLLFMLYLVLPQTQGARTIYEEYVHPRLEENEAAIEEFIASAHERLKAAGMEYLKRAIEAVRVNVLGLPPSPPEQPQPAQQTPQGYTASLLARFSLPSPRWMSGTGAQPQTGTWTGTAAGNDFYSLLSSAVSSLASPLVSGSASHETSTTPGATPSGLMPETVRSASAAARMTFIQAQRERLRLVLSALEREEQAAQQQLQNEESGDTLSPGKRSRSVGDFEKVDIVEGEEEQGVRRRNTAAGTSSAGEGSGGWLWGWGKGKSSGVEK</sequence>
<evidence type="ECO:0000313" key="3">
    <source>
        <dbReference type="EMBL" id="EGS19972.1"/>
    </source>
</evidence>
<keyword evidence="4" id="KW-1185">Reference proteome</keyword>
<dbReference type="PANTHER" id="PTHR12300">
    <property type="entry name" value="HVA22-LIKE PROTEINS"/>
    <property type="match status" value="1"/>
</dbReference>
<keyword evidence="1" id="KW-0472">Membrane</keyword>
<dbReference type="HOGENOM" id="CLU_048918_1_0_1"/>
<gene>
    <name evidence="3" type="ORF">CTHT_0044680</name>
</gene>
<comment type="subcellular location">
    <subcellularLocation>
        <location evidence="1">Membrane</location>
        <topology evidence="1">Multi-pass membrane protein</topology>
    </subcellularLocation>
</comment>
<comment type="similarity">
    <text evidence="1">Belongs to the DP1 family.</text>
</comment>
<name>G0S961_CHATD</name>
<keyword evidence="1" id="KW-1133">Transmembrane helix</keyword>
<feature type="compositionally biased region" description="Gly residues" evidence="2">
    <location>
        <begin position="316"/>
        <end position="329"/>
    </location>
</feature>
<dbReference type="PANTHER" id="PTHR12300:SF177">
    <property type="entry name" value="PROTEIN YOP1"/>
    <property type="match status" value="1"/>
</dbReference>
<dbReference type="AlphaFoldDB" id="G0S961"/>
<dbReference type="InterPro" id="IPR004345">
    <property type="entry name" value="TB2_DP1_HVA22"/>
</dbReference>
<dbReference type="EMBL" id="GL988043">
    <property type="protein sequence ID" value="EGS19972.1"/>
    <property type="molecule type" value="Genomic_DNA"/>
</dbReference>
<feature type="transmembrane region" description="Helical" evidence="1">
    <location>
        <begin position="37"/>
        <end position="64"/>
    </location>
</feature>
<evidence type="ECO:0000313" key="4">
    <source>
        <dbReference type="Proteomes" id="UP000008066"/>
    </source>
</evidence>
<accession>G0S961</accession>
<organism evidence="4">
    <name type="scientific">Chaetomium thermophilum (strain DSM 1495 / CBS 144.50 / IMI 039719)</name>
    <name type="common">Thermochaetoides thermophila</name>
    <dbReference type="NCBI Taxonomy" id="759272"/>
    <lineage>
        <taxon>Eukaryota</taxon>
        <taxon>Fungi</taxon>
        <taxon>Dikarya</taxon>
        <taxon>Ascomycota</taxon>
        <taxon>Pezizomycotina</taxon>
        <taxon>Sordariomycetes</taxon>
        <taxon>Sordariomycetidae</taxon>
        <taxon>Sordariales</taxon>
        <taxon>Chaetomiaceae</taxon>
        <taxon>Thermochaetoides</taxon>
    </lineage>
</organism>
<dbReference type="GO" id="GO:0016020">
    <property type="term" value="C:membrane"/>
    <property type="evidence" value="ECO:0007669"/>
    <property type="project" value="UniProtKB-SubCell"/>
</dbReference>
<dbReference type="RefSeq" id="XP_006694857.1">
    <property type="nucleotide sequence ID" value="XM_006694794.1"/>
</dbReference>
<evidence type="ECO:0000256" key="2">
    <source>
        <dbReference type="SAM" id="MobiDB-lite"/>
    </source>
</evidence>
<dbReference type="STRING" id="759272.G0S961"/>
<dbReference type="GeneID" id="18258506"/>
<comment type="caution">
    <text evidence="1">Lacks conserved residue(s) required for the propagation of feature annotation.</text>
</comment>